<proteinExistence type="predicted"/>
<keyword evidence="3 5" id="KW-0863">Zinc-finger</keyword>
<dbReference type="InterPro" id="IPR050688">
    <property type="entry name" value="Zinc_finger/UBP_domain"/>
</dbReference>
<evidence type="ECO:0000256" key="5">
    <source>
        <dbReference type="PROSITE-ProRule" id="PRU00042"/>
    </source>
</evidence>
<feature type="domain" description="C2H2-type" evidence="7">
    <location>
        <begin position="197"/>
        <end position="224"/>
    </location>
</feature>
<dbReference type="PROSITE" id="PS00028">
    <property type="entry name" value="ZINC_FINGER_C2H2_1"/>
    <property type="match status" value="1"/>
</dbReference>
<accession>A0A2I0TM62</accession>
<evidence type="ECO:0000256" key="1">
    <source>
        <dbReference type="ARBA" id="ARBA00022723"/>
    </source>
</evidence>
<dbReference type="Pfam" id="PF00096">
    <property type="entry name" value="zf-C2H2"/>
    <property type="match status" value="2"/>
</dbReference>
<dbReference type="EMBL" id="KZ508708">
    <property type="protein sequence ID" value="PKU34894.1"/>
    <property type="molecule type" value="Genomic_DNA"/>
</dbReference>
<keyword evidence="9" id="KW-1185">Reference proteome</keyword>
<reference evidence="9" key="2">
    <citation type="submission" date="2017-12" db="EMBL/GenBank/DDBJ databases">
        <title>Genome sequence of the Bar-tailed Godwit (Limosa lapponica baueri).</title>
        <authorList>
            <person name="Lima N.C.B."/>
            <person name="Parody-Merino A.M."/>
            <person name="Battley P.F."/>
            <person name="Fidler A.E."/>
            <person name="Prosdocimi F."/>
        </authorList>
    </citation>
    <scope>NUCLEOTIDE SEQUENCE [LARGE SCALE GENOMIC DNA]</scope>
</reference>
<keyword evidence="1" id="KW-0479">Metal-binding</keyword>
<evidence type="ECO:0000259" key="7">
    <source>
        <dbReference type="PROSITE" id="PS50157"/>
    </source>
</evidence>
<dbReference type="GO" id="GO:0008270">
    <property type="term" value="F:zinc ion binding"/>
    <property type="evidence" value="ECO:0007669"/>
    <property type="project" value="UniProtKB-KW"/>
</dbReference>
<reference evidence="9" key="1">
    <citation type="submission" date="2017-11" db="EMBL/GenBank/DDBJ databases">
        <authorList>
            <person name="Lima N.C."/>
            <person name="Parody-Merino A.M."/>
            <person name="Battley P.F."/>
            <person name="Fidler A.E."/>
            <person name="Prosdocimi F."/>
        </authorList>
    </citation>
    <scope>NUCLEOTIDE SEQUENCE [LARGE SCALE GENOMIC DNA]</scope>
</reference>
<organism evidence="8 9">
    <name type="scientific">Limosa lapponica baueri</name>
    <dbReference type="NCBI Taxonomy" id="1758121"/>
    <lineage>
        <taxon>Eukaryota</taxon>
        <taxon>Metazoa</taxon>
        <taxon>Chordata</taxon>
        <taxon>Craniata</taxon>
        <taxon>Vertebrata</taxon>
        <taxon>Euteleostomi</taxon>
        <taxon>Archelosauria</taxon>
        <taxon>Archosauria</taxon>
        <taxon>Dinosauria</taxon>
        <taxon>Saurischia</taxon>
        <taxon>Theropoda</taxon>
        <taxon>Coelurosauria</taxon>
        <taxon>Aves</taxon>
        <taxon>Neognathae</taxon>
        <taxon>Neoaves</taxon>
        <taxon>Charadriiformes</taxon>
        <taxon>Scolopacidae</taxon>
        <taxon>Limosa</taxon>
    </lineage>
</organism>
<evidence type="ECO:0000256" key="2">
    <source>
        <dbReference type="ARBA" id="ARBA00022737"/>
    </source>
</evidence>
<evidence type="ECO:0000313" key="8">
    <source>
        <dbReference type="EMBL" id="PKU34894.1"/>
    </source>
</evidence>
<dbReference type="Proteomes" id="UP000233556">
    <property type="component" value="Unassembled WGS sequence"/>
</dbReference>
<feature type="compositionally biased region" description="Polar residues" evidence="6">
    <location>
        <begin position="55"/>
        <end position="73"/>
    </location>
</feature>
<dbReference type="GO" id="GO:0005634">
    <property type="term" value="C:nucleus"/>
    <property type="evidence" value="ECO:0007669"/>
    <property type="project" value="TreeGrafter"/>
</dbReference>
<protein>
    <recommendedName>
        <fullName evidence="7">C2H2-type domain-containing protein</fullName>
    </recommendedName>
</protein>
<gene>
    <name evidence="8" type="ORF">llap_14802</name>
</gene>
<keyword evidence="4" id="KW-0862">Zinc</keyword>
<evidence type="ECO:0000313" key="9">
    <source>
        <dbReference type="Proteomes" id="UP000233556"/>
    </source>
</evidence>
<feature type="region of interest" description="Disordered" evidence="6">
    <location>
        <begin position="1"/>
        <end position="78"/>
    </location>
</feature>
<evidence type="ECO:0000256" key="4">
    <source>
        <dbReference type="ARBA" id="ARBA00022833"/>
    </source>
</evidence>
<keyword evidence="2" id="KW-0677">Repeat</keyword>
<dbReference type="Gene3D" id="3.30.160.60">
    <property type="entry name" value="Classic Zinc Finger"/>
    <property type="match status" value="2"/>
</dbReference>
<evidence type="ECO:0000256" key="3">
    <source>
        <dbReference type="ARBA" id="ARBA00022771"/>
    </source>
</evidence>
<name>A0A2I0TM62_LIMLA</name>
<dbReference type="InterPro" id="IPR036236">
    <property type="entry name" value="Znf_C2H2_sf"/>
</dbReference>
<dbReference type="SUPFAM" id="SSF57667">
    <property type="entry name" value="beta-beta-alpha zinc fingers"/>
    <property type="match status" value="1"/>
</dbReference>
<dbReference type="PANTHER" id="PTHR24403:SF62">
    <property type="entry name" value="ZINC FINGER PROTEIN 827"/>
    <property type="match status" value="1"/>
</dbReference>
<dbReference type="PROSITE" id="PS50157">
    <property type="entry name" value="ZINC_FINGER_C2H2_2"/>
    <property type="match status" value="1"/>
</dbReference>
<dbReference type="OrthoDB" id="6910977at2759"/>
<dbReference type="AlphaFoldDB" id="A0A2I0TM62"/>
<dbReference type="FunFam" id="3.30.160.60:FF:000272">
    <property type="entry name" value="Zinc finger protein 827"/>
    <property type="match status" value="1"/>
</dbReference>
<feature type="region of interest" description="Disordered" evidence="6">
    <location>
        <begin position="90"/>
        <end position="113"/>
    </location>
</feature>
<dbReference type="InterPro" id="IPR013087">
    <property type="entry name" value="Znf_C2H2_type"/>
</dbReference>
<dbReference type="SMART" id="SM00355">
    <property type="entry name" value="ZnF_C2H2"/>
    <property type="match status" value="2"/>
</dbReference>
<sequence length="266" mass="29409">MIMQQKVDGTRQEEVEGELSEEERWFGNSSETPSEASYGEVQENFKLSLEDRIQEQSTSPDTSLGSATPSSNAAELGSIENETVRDTLQSKEHLSPDVSSLCEEEPPGPNKPLSSNLRRLLEAGSLKLDAAVTVNGRVESPVNLGSNLSFSPPAHHAQQLSVLARKLAEKQEQSDQYNASSHFIWNQASEEEGGKPFQCPICGLVIKRKSYWKRHMVIHTGLKSHQCPLCPFRCARKDNLKSHMKTDGTVTNSLMTVTCNIELGLK</sequence>
<dbReference type="FunFam" id="3.30.160.60:FF:000100">
    <property type="entry name" value="Zinc finger 45-like"/>
    <property type="match status" value="1"/>
</dbReference>
<evidence type="ECO:0000256" key="6">
    <source>
        <dbReference type="SAM" id="MobiDB-lite"/>
    </source>
</evidence>
<dbReference type="PANTHER" id="PTHR24403">
    <property type="entry name" value="ZINC FINGER PROTEIN"/>
    <property type="match status" value="1"/>
</dbReference>
<dbReference type="GO" id="GO:0045944">
    <property type="term" value="P:positive regulation of transcription by RNA polymerase II"/>
    <property type="evidence" value="ECO:0007669"/>
    <property type="project" value="TreeGrafter"/>
</dbReference>